<evidence type="ECO:0000313" key="2">
    <source>
        <dbReference type="Proteomes" id="UP001649230"/>
    </source>
</evidence>
<name>A0ABY3SM80_9BACL</name>
<dbReference type="Proteomes" id="UP001649230">
    <property type="component" value="Chromosome"/>
</dbReference>
<gene>
    <name evidence="1" type="ORF">L0M14_03055</name>
</gene>
<dbReference type="RefSeq" id="WP_235120723.1">
    <property type="nucleotide sequence ID" value="NZ_CP090978.1"/>
</dbReference>
<dbReference type="Gene3D" id="3.20.80.10">
    <property type="entry name" value="Regulatory factor, effector binding domain"/>
    <property type="match status" value="1"/>
</dbReference>
<keyword evidence="2" id="KW-1185">Reference proteome</keyword>
<evidence type="ECO:0000313" key="1">
    <source>
        <dbReference type="EMBL" id="UJF34225.1"/>
    </source>
</evidence>
<protein>
    <submittedName>
        <fullName evidence="1">DUF5085 family protein</fullName>
    </submittedName>
</protein>
<proteinExistence type="predicted"/>
<accession>A0ABY3SM80</accession>
<sequence>MIKTNSILIEQGKQLQFHNVASFRKKMRQQDVQRELEAFMQMLKHRGLSKNGPMITATYGAELVNGEQWIDMEFLLPVSGSFEPLDCYQFRSEFSIVSALYTRHTGGHMDIHQTYAKLVDFIQVNQLNPIRVSYHVSVNENDMVMGENPS</sequence>
<reference evidence="1 2" key="1">
    <citation type="journal article" date="2024" name="Int. J. Syst. Evol. Microbiol.">
        <title>Paenibacillus hexagrammi sp. nov., a novel bacterium isolated from the gut content of Hexagrammos agrammus.</title>
        <authorList>
            <person name="Jung H.K."/>
            <person name="Kim D.G."/>
            <person name="Zin H."/>
            <person name="Park J."/>
            <person name="Jung H."/>
            <person name="Kim Y.O."/>
            <person name="Kong H.J."/>
            <person name="Kim J.W."/>
            <person name="Kim Y.S."/>
        </authorList>
    </citation>
    <scope>NUCLEOTIDE SEQUENCE [LARGE SCALE GENOMIC DNA]</scope>
    <source>
        <strain evidence="1 2">YPD9-1</strain>
    </source>
</reference>
<dbReference type="InterPro" id="IPR031664">
    <property type="entry name" value="DUF5085"/>
</dbReference>
<dbReference type="EMBL" id="CP090978">
    <property type="protein sequence ID" value="UJF34225.1"/>
    <property type="molecule type" value="Genomic_DNA"/>
</dbReference>
<dbReference type="Pfam" id="PF16895">
    <property type="entry name" value="DUF5085"/>
    <property type="match status" value="1"/>
</dbReference>
<dbReference type="InterPro" id="IPR011256">
    <property type="entry name" value="Reg_factor_effector_dom_sf"/>
</dbReference>
<organism evidence="1 2">
    <name type="scientific">Paenibacillus hexagrammi</name>
    <dbReference type="NCBI Taxonomy" id="2908839"/>
    <lineage>
        <taxon>Bacteria</taxon>
        <taxon>Bacillati</taxon>
        <taxon>Bacillota</taxon>
        <taxon>Bacilli</taxon>
        <taxon>Bacillales</taxon>
        <taxon>Paenibacillaceae</taxon>
        <taxon>Paenibacillus</taxon>
    </lineage>
</organism>